<dbReference type="RefSeq" id="WP_343969945.1">
    <property type="nucleotide sequence ID" value="NZ_BAAAJG010000001.1"/>
</dbReference>
<comment type="caution">
    <text evidence="1">The sequence shown here is derived from an EMBL/GenBank/DDBJ whole genome shotgun (WGS) entry which is preliminary data.</text>
</comment>
<dbReference type="EMBL" id="JBHUCP010000003">
    <property type="protein sequence ID" value="MFD1528680.1"/>
    <property type="molecule type" value="Genomic_DNA"/>
</dbReference>
<name>A0ABW4FEN9_9PSEU</name>
<accession>A0ABW4FEN9</accession>
<proteinExistence type="predicted"/>
<keyword evidence="2" id="KW-1185">Reference proteome</keyword>
<organism evidence="1 2">
    <name type="scientific">Pseudonocardia aurantiaca</name>
    <dbReference type="NCBI Taxonomy" id="75290"/>
    <lineage>
        <taxon>Bacteria</taxon>
        <taxon>Bacillati</taxon>
        <taxon>Actinomycetota</taxon>
        <taxon>Actinomycetes</taxon>
        <taxon>Pseudonocardiales</taxon>
        <taxon>Pseudonocardiaceae</taxon>
        <taxon>Pseudonocardia</taxon>
    </lineage>
</organism>
<evidence type="ECO:0000313" key="1">
    <source>
        <dbReference type="EMBL" id="MFD1528680.1"/>
    </source>
</evidence>
<protein>
    <recommendedName>
        <fullName evidence="3">DUF559 domain-containing protein</fullName>
    </recommendedName>
</protein>
<dbReference type="Proteomes" id="UP001597145">
    <property type="component" value="Unassembled WGS sequence"/>
</dbReference>
<evidence type="ECO:0000313" key="2">
    <source>
        <dbReference type="Proteomes" id="UP001597145"/>
    </source>
</evidence>
<evidence type="ECO:0008006" key="3">
    <source>
        <dbReference type="Google" id="ProtNLM"/>
    </source>
</evidence>
<sequence length="294" mass="32501">MSGVPGWPVAFRGSAAVAAGLVTRDRLRGPGFLRLFPDTYVTTPDEPQPDLALRSHAAYRYIEGRGVLSGYSAAELLGASCGPKNAPAEVTVLHRGQRSPDGLLVHRERLAPGEVREVGGVQVTSPVRTAYDLARRGALVERVVAVDALANRHRFAPDLLRHFAVRYAGVRGNDGVAEVLAHADWRAGSPMETRLRMVMVQCGLPRPEAQWVVQDERARSAVWLDLAYPEYLIGVEYEGEGHTDPAVVLHDVGRYTALVDKGWRIYRYTKLDILHRPDRILEQLSRALDRTKST</sequence>
<gene>
    <name evidence="1" type="ORF">ACFSCY_04425</name>
</gene>
<dbReference type="SUPFAM" id="SSF52980">
    <property type="entry name" value="Restriction endonuclease-like"/>
    <property type="match status" value="1"/>
</dbReference>
<reference evidence="2" key="1">
    <citation type="journal article" date="2019" name="Int. J. Syst. Evol. Microbiol.">
        <title>The Global Catalogue of Microorganisms (GCM) 10K type strain sequencing project: providing services to taxonomists for standard genome sequencing and annotation.</title>
        <authorList>
            <consortium name="The Broad Institute Genomics Platform"/>
            <consortium name="The Broad Institute Genome Sequencing Center for Infectious Disease"/>
            <person name="Wu L."/>
            <person name="Ma J."/>
        </authorList>
    </citation>
    <scope>NUCLEOTIDE SEQUENCE [LARGE SCALE GENOMIC DNA]</scope>
    <source>
        <strain evidence="2">JCM 12165</strain>
    </source>
</reference>
<dbReference type="InterPro" id="IPR011335">
    <property type="entry name" value="Restrct_endonuc-II-like"/>
</dbReference>